<dbReference type="OrthoDB" id="9811746at2"/>
<dbReference type="Proteomes" id="UP000217771">
    <property type="component" value="Unassembled WGS sequence"/>
</dbReference>
<evidence type="ECO:0000313" key="2">
    <source>
        <dbReference type="EMBL" id="PAU74096.1"/>
    </source>
</evidence>
<dbReference type="Gene3D" id="3.40.50.9200">
    <property type="entry name" value="Hypothetical protein MTH538"/>
    <property type="match status" value="1"/>
</dbReference>
<reference evidence="2 3" key="1">
    <citation type="submission" date="2017-08" db="EMBL/GenBank/DDBJ databases">
        <title>Halomonas alkalisoli sp. nov., isolated from saline alkaline soil.</title>
        <authorList>
            <person name="Wang D."/>
            <person name="Zhang G."/>
        </authorList>
    </citation>
    <scope>NUCLEOTIDE SEQUENCE [LARGE SCALE GENOMIC DNA]</scope>
    <source>
        <strain evidence="2 3">WRN001</strain>
    </source>
</reference>
<comment type="caution">
    <text evidence="2">The sequence shown here is derived from an EMBL/GenBank/DDBJ whole genome shotgun (WGS) entry which is preliminary data.</text>
</comment>
<sequence length="136" mass="15544">MPYLHNYRLFVSHAWRYSERYDRAIKFLNAAPNFSWTNYSVPVDKRFGQMSVRALEEELRQQIRPAQCVVVLAGMYAAHSDWIQFEIDFAQSLGKPILGIVPWGAERTPISVSLAANKMVGWNANTIVSGIREITP</sequence>
<proteinExistence type="predicted"/>
<keyword evidence="3" id="KW-1185">Reference proteome</keyword>
<dbReference type="RefSeq" id="WP_095623425.1">
    <property type="nucleotide sequence ID" value="NZ_NSKB01000015.1"/>
</dbReference>
<name>A0A2A2EML7_9GAMM</name>
<dbReference type="Pfam" id="PF08937">
    <property type="entry name" value="ThsB_TIR"/>
    <property type="match status" value="1"/>
</dbReference>
<evidence type="ECO:0000259" key="1">
    <source>
        <dbReference type="Pfam" id="PF08937"/>
    </source>
</evidence>
<dbReference type="InterPro" id="IPR015032">
    <property type="entry name" value="ThsB__TIR-like_domain"/>
</dbReference>
<dbReference type="InterPro" id="IPR036490">
    <property type="entry name" value="ThsB_TIR-like_sf"/>
</dbReference>
<feature type="domain" description="Thoeris protein ThsB TIR-like" evidence="1">
    <location>
        <begin position="10"/>
        <end position="106"/>
    </location>
</feature>
<evidence type="ECO:0000313" key="3">
    <source>
        <dbReference type="Proteomes" id="UP000217771"/>
    </source>
</evidence>
<dbReference type="EMBL" id="NSKB01000015">
    <property type="protein sequence ID" value="PAU74096.1"/>
    <property type="molecule type" value="Genomic_DNA"/>
</dbReference>
<gene>
    <name evidence="2" type="ORF">CK498_24255</name>
</gene>
<protein>
    <submittedName>
        <fullName evidence="2">Nuclease</fullName>
    </submittedName>
</protein>
<dbReference type="SUPFAM" id="SSF52206">
    <property type="entry name" value="Hypothetical protein MTH538"/>
    <property type="match status" value="1"/>
</dbReference>
<dbReference type="AlphaFoldDB" id="A0A2A2EML7"/>
<accession>A0A2A2EML7</accession>
<organism evidence="2 3">
    <name type="scientific">Halomonas salipaludis</name>
    <dbReference type="NCBI Taxonomy" id="2032625"/>
    <lineage>
        <taxon>Bacteria</taxon>
        <taxon>Pseudomonadati</taxon>
        <taxon>Pseudomonadota</taxon>
        <taxon>Gammaproteobacteria</taxon>
        <taxon>Oceanospirillales</taxon>
        <taxon>Halomonadaceae</taxon>
        <taxon>Halomonas</taxon>
    </lineage>
</organism>